<proteinExistence type="predicted"/>
<accession>A0A1S8NNV4</accession>
<gene>
    <name evidence="1" type="ORF">CLOSAC_39600</name>
</gene>
<comment type="caution">
    <text evidence="1">The sequence shown here is derived from an EMBL/GenBank/DDBJ whole genome shotgun (WGS) entry which is preliminary data.</text>
</comment>
<evidence type="ECO:0000313" key="2">
    <source>
        <dbReference type="Proteomes" id="UP000191154"/>
    </source>
</evidence>
<dbReference type="AlphaFoldDB" id="A0A1S8NNV4"/>
<organism evidence="1 2">
    <name type="scientific">Clostridium saccharobutylicum</name>
    <dbReference type="NCBI Taxonomy" id="169679"/>
    <lineage>
        <taxon>Bacteria</taxon>
        <taxon>Bacillati</taxon>
        <taxon>Bacillota</taxon>
        <taxon>Clostridia</taxon>
        <taxon>Eubacteriales</taxon>
        <taxon>Clostridiaceae</taxon>
        <taxon>Clostridium</taxon>
    </lineage>
</organism>
<name>A0A1S8NNV4_CLOSA</name>
<evidence type="ECO:0000313" key="1">
    <source>
        <dbReference type="EMBL" id="OOM07431.1"/>
    </source>
</evidence>
<reference evidence="1 2" key="1">
    <citation type="submission" date="2016-05" db="EMBL/GenBank/DDBJ databases">
        <title>Microbial solvent formation.</title>
        <authorList>
            <person name="Poehlein A."/>
            <person name="Montoya Solano J.D."/>
            <person name="Flitsch S."/>
            <person name="Krabben P."/>
            <person name="Duerre P."/>
            <person name="Daniel R."/>
        </authorList>
    </citation>
    <scope>NUCLEOTIDE SEQUENCE [LARGE SCALE GENOMIC DNA]</scope>
    <source>
        <strain evidence="1 2">L1-8</strain>
    </source>
</reference>
<dbReference type="RefSeq" id="WP_173703910.1">
    <property type="nucleotide sequence ID" value="NZ_CP016091.1"/>
</dbReference>
<sequence length="46" mass="5416">MDYKSEDKSDSGDVLLSNLTSAIQNFHYRGEMLGKTDYEKMKREKR</sequence>
<dbReference type="Proteomes" id="UP000191154">
    <property type="component" value="Unassembled WGS sequence"/>
</dbReference>
<dbReference type="EMBL" id="LZYZ01000008">
    <property type="protein sequence ID" value="OOM07431.1"/>
    <property type="molecule type" value="Genomic_DNA"/>
</dbReference>
<protein>
    <submittedName>
        <fullName evidence="1">Uncharacterized protein</fullName>
    </submittedName>
</protein>